<comment type="caution">
    <text evidence="1">The sequence shown here is derived from an EMBL/GenBank/DDBJ whole genome shotgun (WGS) entry which is preliminary data.</text>
</comment>
<reference evidence="1 2" key="1">
    <citation type="submission" date="2019-02" db="EMBL/GenBank/DDBJ databases">
        <title>WGS of Pseudoxanthomonas species novum from clinical isolates.</title>
        <authorList>
            <person name="Bernier A.-M."/>
            <person name="Bernard K."/>
            <person name="Vachon A."/>
        </authorList>
    </citation>
    <scope>NUCLEOTIDE SEQUENCE [LARGE SCALE GENOMIC DNA]</scope>
    <source>
        <strain evidence="1 2">NML171200</strain>
    </source>
</reference>
<dbReference type="RefSeq" id="WP_130551220.1">
    <property type="nucleotide sequence ID" value="NZ_SHMC01000003.1"/>
</dbReference>
<gene>
    <name evidence="1" type="ORF">EA660_09100</name>
</gene>
<name>A0A4Q8LAR8_9GAMM</name>
<protein>
    <submittedName>
        <fullName evidence="1">Uncharacterized protein</fullName>
    </submittedName>
</protein>
<dbReference type="AlphaFoldDB" id="A0A4Q8LAR8"/>
<proteinExistence type="predicted"/>
<evidence type="ECO:0000313" key="2">
    <source>
        <dbReference type="Proteomes" id="UP000292627"/>
    </source>
</evidence>
<evidence type="ECO:0000313" key="1">
    <source>
        <dbReference type="EMBL" id="TAA25595.1"/>
    </source>
</evidence>
<dbReference type="EMBL" id="SHMC01000003">
    <property type="protein sequence ID" value="TAA25595.1"/>
    <property type="molecule type" value="Genomic_DNA"/>
</dbReference>
<organism evidence="1 2">
    <name type="scientific">Pseudoxanthomonas winnipegensis</name>
    <dbReference type="NCBI Taxonomy" id="2480810"/>
    <lineage>
        <taxon>Bacteria</taxon>
        <taxon>Pseudomonadati</taxon>
        <taxon>Pseudomonadota</taxon>
        <taxon>Gammaproteobacteria</taxon>
        <taxon>Lysobacterales</taxon>
        <taxon>Lysobacteraceae</taxon>
        <taxon>Pseudoxanthomonas</taxon>
    </lineage>
</organism>
<dbReference type="OrthoDB" id="5988573at2"/>
<accession>A0A4Q8LAR8</accession>
<dbReference type="Proteomes" id="UP000292627">
    <property type="component" value="Unassembled WGS sequence"/>
</dbReference>
<sequence>MRQEQLDQQLHALHDKVADGRALPLDQAFFDACAADASAILAHVDDAAQARYAIERIDAIFDEVGVDAQRLLSIGQRGPLPVGAGTQE</sequence>